<organism evidence="2 3">
    <name type="scientific">Gordonia hongkongensis</name>
    <dbReference type="NCBI Taxonomy" id="1701090"/>
    <lineage>
        <taxon>Bacteria</taxon>
        <taxon>Bacillati</taxon>
        <taxon>Actinomycetota</taxon>
        <taxon>Actinomycetes</taxon>
        <taxon>Mycobacteriales</taxon>
        <taxon>Gordoniaceae</taxon>
        <taxon>Gordonia</taxon>
    </lineage>
</organism>
<dbReference type="EMBL" id="CP121270">
    <property type="protein sequence ID" value="WFP23981.1"/>
    <property type="molecule type" value="Genomic_DNA"/>
</dbReference>
<protein>
    <submittedName>
        <fullName evidence="2">DUF4262 domain-containing protein</fullName>
    </submittedName>
</protein>
<name>A0AAX3T4X1_9ACTN</name>
<dbReference type="InterPro" id="IPR025358">
    <property type="entry name" value="DUF4262"/>
</dbReference>
<gene>
    <name evidence="2" type="ORF">P9A14_17845</name>
</gene>
<dbReference type="Proteomes" id="UP001213504">
    <property type="component" value="Chromosome"/>
</dbReference>
<accession>A0AAX3T4X1</accession>
<evidence type="ECO:0000256" key="1">
    <source>
        <dbReference type="SAM" id="MobiDB-lite"/>
    </source>
</evidence>
<dbReference type="Pfam" id="PF14081">
    <property type="entry name" value="DUF4262"/>
    <property type="match status" value="1"/>
</dbReference>
<evidence type="ECO:0000313" key="3">
    <source>
        <dbReference type="Proteomes" id="UP001213504"/>
    </source>
</evidence>
<feature type="region of interest" description="Disordered" evidence="1">
    <location>
        <begin position="174"/>
        <end position="200"/>
    </location>
</feature>
<proteinExistence type="predicted"/>
<evidence type="ECO:0000313" key="2">
    <source>
        <dbReference type="EMBL" id="WFP23981.1"/>
    </source>
</evidence>
<dbReference type="RefSeq" id="WP_165629714.1">
    <property type="nucleotide sequence ID" value="NZ_CBDRMI010000007.1"/>
</dbReference>
<dbReference type="AlphaFoldDB" id="A0AAX3T4X1"/>
<reference evidence="2" key="1">
    <citation type="submission" date="2023-04" db="EMBL/GenBank/DDBJ databases">
        <title>Complete genome sequence of a phthalic acid esters degrading bacterial strain.</title>
        <authorList>
            <person name="Weng L."/>
            <person name="Jia Y."/>
            <person name="Ren L."/>
        </authorList>
    </citation>
    <scope>NUCLEOTIDE SEQUENCE</scope>
    <source>
        <strain evidence="2">RL-LY01</strain>
    </source>
</reference>
<sequence length="200" mass="22448">MTNHFSDLRGLPRWHPDPLVRETLDRIRRCGWAVTAVSDECTCHSPECEAPDCSFAYTTGLRLHDLPELAVYGLDARTSASVLNELGSVFHTYDWHSIVSNSVPIQLDSLEVPVTVIELVDKADLIVTNVLYPDAPVLQAVWPDDLGSYPWEEGYTLAPEHQLVMGVHDPRATGGDSPRVIYPHPGMNRAQRRKAARRRR</sequence>
<feature type="compositionally biased region" description="Basic residues" evidence="1">
    <location>
        <begin position="190"/>
        <end position="200"/>
    </location>
</feature>